<dbReference type="PRINTS" id="PR01650">
    <property type="entry name" value="SECETRNLCASE"/>
</dbReference>
<dbReference type="Proteomes" id="UP000092616">
    <property type="component" value="Unassembled WGS sequence"/>
</dbReference>
<keyword evidence="5 9" id="KW-0653">Protein transport</keyword>
<evidence type="ECO:0000313" key="10">
    <source>
        <dbReference type="EMBL" id="OBX75910.1"/>
    </source>
</evidence>
<evidence type="ECO:0000256" key="9">
    <source>
        <dbReference type="HAMAP-Rule" id="MF_00422"/>
    </source>
</evidence>
<evidence type="ECO:0000256" key="6">
    <source>
        <dbReference type="ARBA" id="ARBA00022989"/>
    </source>
</evidence>
<dbReference type="RefSeq" id="WP_067338330.1">
    <property type="nucleotide sequence ID" value="NZ_LZNA01000067.1"/>
</dbReference>
<dbReference type="AlphaFoldDB" id="A0A1B8Q9X2"/>
<dbReference type="PANTHER" id="PTHR33910:SF1">
    <property type="entry name" value="PROTEIN TRANSLOCASE SUBUNIT SECE"/>
    <property type="match status" value="1"/>
</dbReference>
<dbReference type="Gene3D" id="1.20.5.1030">
    <property type="entry name" value="Preprotein translocase secy subunit"/>
    <property type="match status" value="1"/>
</dbReference>
<evidence type="ECO:0000256" key="3">
    <source>
        <dbReference type="ARBA" id="ARBA00022475"/>
    </source>
</evidence>
<dbReference type="Pfam" id="PF00584">
    <property type="entry name" value="SecE"/>
    <property type="match status" value="1"/>
</dbReference>
<evidence type="ECO:0000256" key="1">
    <source>
        <dbReference type="ARBA" id="ARBA00004370"/>
    </source>
</evidence>
<keyword evidence="8 9" id="KW-0472">Membrane</keyword>
<keyword evidence="7 9" id="KW-0811">Translocation</keyword>
<comment type="subcellular location">
    <subcellularLocation>
        <location evidence="1">Membrane</location>
    </subcellularLocation>
</comment>
<dbReference type="GO" id="GO:0008320">
    <property type="term" value="F:protein transmembrane transporter activity"/>
    <property type="evidence" value="ECO:0007669"/>
    <property type="project" value="UniProtKB-UniRule"/>
</dbReference>
<dbReference type="EMBL" id="LZNA01000067">
    <property type="protein sequence ID" value="OBX75910.1"/>
    <property type="molecule type" value="Genomic_DNA"/>
</dbReference>
<keyword evidence="3 9" id="KW-1003">Cell membrane</keyword>
<comment type="similarity">
    <text evidence="9">Belongs to the SecE/SEC61-gamma family.</text>
</comment>
<keyword evidence="2 9" id="KW-0813">Transport</keyword>
<evidence type="ECO:0000256" key="7">
    <source>
        <dbReference type="ARBA" id="ARBA00023010"/>
    </source>
</evidence>
<evidence type="ECO:0000256" key="4">
    <source>
        <dbReference type="ARBA" id="ARBA00022692"/>
    </source>
</evidence>
<reference evidence="10 11" key="1">
    <citation type="submission" date="2016-06" db="EMBL/GenBank/DDBJ databases">
        <title>Draft genome of Moraxella atlantae CCUG 59586.</title>
        <authorList>
            <person name="Salva-Serra F."/>
            <person name="Engstrom-Jakobsson H."/>
            <person name="Thorell K."/>
            <person name="Gonzales-Siles L."/>
            <person name="Karlsson R."/>
            <person name="Boulund F."/>
            <person name="Engstrand L."/>
            <person name="Kristiansson E."/>
            <person name="Moore E."/>
        </authorList>
    </citation>
    <scope>NUCLEOTIDE SEQUENCE [LARGE SCALE GENOMIC DNA]</scope>
    <source>
        <strain evidence="10 11">CCUG 59586</strain>
    </source>
</reference>
<keyword evidence="4 9" id="KW-0812">Transmembrane</keyword>
<sequence>MKKMLENKLAAMTGDQFSSPTAKRALSQPDAAITLAKQSSPKDIVLWVLAIAALIAATLTNAYLPQYWQPASSVWTRIAVIVGLIVFAVLCLALTQQGRAFKTLLADSRIELRRVTWPSKAEVTHYTWQVIVMTGLLALLVWLMDMVFSAVIRWIIG</sequence>
<keyword evidence="6 9" id="KW-1133">Transmembrane helix</keyword>
<gene>
    <name evidence="9" type="primary">secE</name>
    <name evidence="10" type="ORF">A9306_01365</name>
</gene>
<dbReference type="InterPro" id="IPR001901">
    <property type="entry name" value="Translocase_SecE/Sec61-g"/>
</dbReference>
<dbReference type="InterPro" id="IPR005807">
    <property type="entry name" value="SecE_bac"/>
</dbReference>
<dbReference type="GO" id="GO:0005886">
    <property type="term" value="C:plasma membrane"/>
    <property type="evidence" value="ECO:0007669"/>
    <property type="project" value="UniProtKB-UniRule"/>
</dbReference>
<comment type="function">
    <text evidence="9">Essential subunit of the Sec protein translocation channel SecYEG. Clamps together the 2 halves of SecY. May contact the channel plug during translocation.</text>
</comment>
<feature type="transmembrane region" description="Helical" evidence="9">
    <location>
        <begin position="75"/>
        <end position="95"/>
    </location>
</feature>
<evidence type="ECO:0000313" key="11">
    <source>
        <dbReference type="Proteomes" id="UP000092616"/>
    </source>
</evidence>
<keyword evidence="11" id="KW-1185">Reference proteome</keyword>
<dbReference type="PANTHER" id="PTHR33910">
    <property type="entry name" value="PROTEIN TRANSLOCASE SUBUNIT SECE"/>
    <property type="match status" value="1"/>
</dbReference>
<accession>A0A1B8Q9X2</accession>
<organism evidence="10 11">
    <name type="scientific">Faucicola atlantae</name>
    <dbReference type="NCBI Taxonomy" id="34059"/>
    <lineage>
        <taxon>Bacteria</taxon>
        <taxon>Pseudomonadati</taxon>
        <taxon>Pseudomonadota</taxon>
        <taxon>Gammaproteobacteria</taxon>
        <taxon>Moraxellales</taxon>
        <taxon>Moraxellaceae</taxon>
        <taxon>Faucicola</taxon>
    </lineage>
</organism>
<proteinExistence type="inferred from homology"/>
<evidence type="ECO:0000256" key="5">
    <source>
        <dbReference type="ARBA" id="ARBA00022927"/>
    </source>
</evidence>
<dbReference type="GO" id="GO:0009306">
    <property type="term" value="P:protein secretion"/>
    <property type="evidence" value="ECO:0007669"/>
    <property type="project" value="UniProtKB-UniRule"/>
</dbReference>
<dbReference type="GO" id="GO:0065002">
    <property type="term" value="P:intracellular protein transmembrane transport"/>
    <property type="evidence" value="ECO:0007669"/>
    <property type="project" value="UniProtKB-UniRule"/>
</dbReference>
<comment type="caution">
    <text evidence="10">The sequence shown here is derived from an EMBL/GenBank/DDBJ whole genome shotgun (WGS) entry which is preliminary data.</text>
</comment>
<dbReference type="NCBIfam" id="NF004373">
    <property type="entry name" value="PRK05740.1-3"/>
    <property type="match status" value="1"/>
</dbReference>
<dbReference type="InterPro" id="IPR038379">
    <property type="entry name" value="SecE_sf"/>
</dbReference>
<dbReference type="PROSITE" id="PS01067">
    <property type="entry name" value="SECE_SEC61G"/>
    <property type="match status" value="1"/>
</dbReference>
<protein>
    <recommendedName>
        <fullName evidence="9">Protein translocase subunit SecE</fullName>
    </recommendedName>
</protein>
<comment type="subunit">
    <text evidence="9">Component of the Sec protein translocase complex. Heterotrimer consisting of SecY, SecE and SecG subunits. The heterotrimers can form oligomers, although 1 heterotrimer is thought to be able to translocate proteins. Interacts with the ribosome. Interacts with SecDF, and other proteins may be involved. Interacts with SecA.</text>
</comment>
<dbReference type="NCBIfam" id="TIGR00964">
    <property type="entry name" value="secE_bact"/>
    <property type="match status" value="1"/>
</dbReference>
<dbReference type="GO" id="GO:0043952">
    <property type="term" value="P:protein transport by the Sec complex"/>
    <property type="evidence" value="ECO:0007669"/>
    <property type="project" value="UniProtKB-UniRule"/>
</dbReference>
<feature type="transmembrane region" description="Helical" evidence="9">
    <location>
        <begin position="130"/>
        <end position="156"/>
    </location>
</feature>
<name>A0A1B8Q9X2_9GAMM</name>
<feature type="transmembrane region" description="Helical" evidence="9">
    <location>
        <begin position="44"/>
        <end position="63"/>
    </location>
</feature>
<dbReference type="HAMAP" id="MF_00422">
    <property type="entry name" value="SecE"/>
    <property type="match status" value="1"/>
</dbReference>
<comment type="caution">
    <text evidence="9">Lacks conserved residue(s) required for the propagation of feature annotation.</text>
</comment>
<evidence type="ECO:0000256" key="8">
    <source>
        <dbReference type="ARBA" id="ARBA00023136"/>
    </source>
</evidence>
<evidence type="ECO:0000256" key="2">
    <source>
        <dbReference type="ARBA" id="ARBA00022448"/>
    </source>
</evidence>
<dbReference type="GO" id="GO:0006605">
    <property type="term" value="P:protein targeting"/>
    <property type="evidence" value="ECO:0007669"/>
    <property type="project" value="UniProtKB-UniRule"/>
</dbReference>